<keyword evidence="2" id="KW-1185">Reference proteome</keyword>
<proteinExistence type="predicted"/>
<reference evidence="1" key="1">
    <citation type="submission" date="2020-12" db="EMBL/GenBank/DDBJ databases">
        <title>Geomonas sp. Red875, isolated from river sediment.</title>
        <authorList>
            <person name="Xu Z."/>
            <person name="Zhang Z."/>
            <person name="Masuda Y."/>
            <person name="Itoh H."/>
            <person name="Senoo K."/>
        </authorList>
    </citation>
    <scope>NUCLEOTIDE SEQUENCE</scope>
    <source>
        <strain evidence="1">Red875</strain>
    </source>
</reference>
<protein>
    <submittedName>
        <fullName evidence="1">Uncharacterized protein</fullName>
    </submittedName>
</protein>
<comment type="caution">
    <text evidence="1">The sequence shown here is derived from an EMBL/GenBank/DDBJ whole genome shotgun (WGS) entry which is preliminary data.</text>
</comment>
<dbReference type="EMBL" id="JAEMHM010000009">
    <property type="protein sequence ID" value="MBJ6725449.1"/>
    <property type="molecule type" value="Genomic_DNA"/>
</dbReference>
<evidence type="ECO:0000313" key="1">
    <source>
        <dbReference type="EMBL" id="MBJ6725449.1"/>
    </source>
</evidence>
<name>A0A8J7IRD9_9BACT</name>
<dbReference type="RefSeq" id="WP_199384341.1">
    <property type="nucleotide sequence ID" value="NZ_JAEMHM010000009.1"/>
</dbReference>
<evidence type="ECO:0000313" key="2">
    <source>
        <dbReference type="Proteomes" id="UP000636888"/>
    </source>
</evidence>
<sequence>MRKFLHSLEKGEEWNTYLVCGREWEGFGYSEWDNLYSDGESGRIRVGLDRTGRFYWELTVELVDDPERPVYCTYLGHAASVEEACEAAVAYAPETVTLEYFGTSFTCYGNPRKDNSKLWTFVVDGEKAEVLGPFKSINGEGENFTWYHKWKPAELLLEGFCDPFGELKGKAPTMREAMIAAVDAPDRFKRACV</sequence>
<dbReference type="Proteomes" id="UP000636888">
    <property type="component" value="Unassembled WGS sequence"/>
</dbReference>
<organism evidence="1 2">
    <name type="scientific">Geomesophilobacter sediminis</name>
    <dbReference type="NCBI Taxonomy" id="2798584"/>
    <lineage>
        <taxon>Bacteria</taxon>
        <taxon>Pseudomonadati</taxon>
        <taxon>Thermodesulfobacteriota</taxon>
        <taxon>Desulfuromonadia</taxon>
        <taxon>Geobacterales</taxon>
        <taxon>Geobacteraceae</taxon>
        <taxon>Geomesophilobacter</taxon>
    </lineage>
</organism>
<accession>A0A8J7IRD9</accession>
<dbReference type="AlphaFoldDB" id="A0A8J7IRD9"/>
<gene>
    <name evidence="1" type="ORF">JFN93_12080</name>
</gene>